<evidence type="ECO:0000256" key="11">
    <source>
        <dbReference type="SAM" id="Phobius"/>
    </source>
</evidence>
<dbReference type="GO" id="GO:0005911">
    <property type="term" value="C:cell-cell junction"/>
    <property type="evidence" value="ECO:0007669"/>
    <property type="project" value="TreeGrafter"/>
</dbReference>
<dbReference type="PROSITE" id="PS50835">
    <property type="entry name" value="IG_LIKE"/>
    <property type="match status" value="23"/>
</dbReference>
<feature type="domain" description="Ig-like" evidence="12">
    <location>
        <begin position="1067"/>
        <end position="1139"/>
    </location>
</feature>
<gene>
    <name evidence="14" type="ORF">PMEA_00004703</name>
</gene>
<protein>
    <submittedName>
        <fullName evidence="14">Uncharacterized protein</fullName>
    </submittedName>
</protein>
<keyword evidence="6 11" id="KW-0472">Membrane</keyword>
<feature type="domain" description="Ig-like" evidence="12">
    <location>
        <begin position="59"/>
        <end position="136"/>
    </location>
</feature>
<feature type="domain" description="Ig-like" evidence="12">
    <location>
        <begin position="644"/>
        <end position="728"/>
    </location>
</feature>
<reference evidence="14 15" key="1">
    <citation type="submission" date="2022-05" db="EMBL/GenBank/DDBJ databases">
        <authorList>
            <consortium name="Genoscope - CEA"/>
            <person name="William W."/>
        </authorList>
    </citation>
    <scope>NUCLEOTIDE SEQUENCE [LARGE SCALE GENOMIC DNA]</scope>
</reference>
<dbReference type="SUPFAM" id="SSF48726">
    <property type="entry name" value="Immunoglobulin"/>
    <property type="match status" value="23"/>
</dbReference>
<proteinExistence type="predicted"/>
<dbReference type="SMART" id="SM00408">
    <property type="entry name" value="IGc2"/>
    <property type="match status" value="23"/>
</dbReference>
<feature type="region of interest" description="Disordered" evidence="10">
    <location>
        <begin position="2180"/>
        <end position="2206"/>
    </location>
</feature>
<dbReference type="GO" id="GO:0050839">
    <property type="term" value="F:cell adhesion molecule binding"/>
    <property type="evidence" value="ECO:0007669"/>
    <property type="project" value="TreeGrafter"/>
</dbReference>
<dbReference type="Pfam" id="PF00041">
    <property type="entry name" value="fn3"/>
    <property type="match status" value="3"/>
</dbReference>
<dbReference type="PROSITE" id="PS50853">
    <property type="entry name" value="FN3"/>
    <property type="match status" value="5"/>
</dbReference>
<feature type="domain" description="Ig-like" evidence="12">
    <location>
        <begin position="1559"/>
        <end position="1636"/>
    </location>
</feature>
<feature type="domain" description="Ig-like" evidence="12">
    <location>
        <begin position="1150"/>
        <end position="1227"/>
    </location>
</feature>
<feature type="domain" description="Ig-like" evidence="12">
    <location>
        <begin position="1314"/>
        <end position="1391"/>
    </location>
</feature>
<evidence type="ECO:0000256" key="2">
    <source>
        <dbReference type="ARBA" id="ARBA00022692"/>
    </source>
</evidence>
<feature type="compositionally biased region" description="Basic and acidic residues" evidence="10">
    <location>
        <begin position="2550"/>
        <end position="2595"/>
    </location>
</feature>
<dbReference type="InterPro" id="IPR007110">
    <property type="entry name" value="Ig-like_dom"/>
</dbReference>
<keyword evidence="15" id="KW-1185">Reference proteome</keyword>
<evidence type="ECO:0000259" key="13">
    <source>
        <dbReference type="PROSITE" id="PS50853"/>
    </source>
</evidence>
<feature type="domain" description="Ig-like" evidence="12">
    <location>
        <begin position="739"/>
        <end position="816"/>
    </location>
</feature>
<feature type="domain" description="Ig-like" evidence="12">
    <location>
        <begin position="821"/>
        <end position="904"/>
    </location>
</feature>
<evidence type="ECO:0000259" key="12">
    <source>
        <dbReference type="PROSITE" id="PS50835"/>
    </source>
</evidence>
<dbReference type="SUPFAM" id="SSF49265">
    <property type="entry name" value="Fibronectin type III"/>
    <property type="match status" value="3"/>
</dbReference>
<dbReference type="PANTHER" id="PTHR11640:SF158">
    <property type="entry name" value="V-SET AND IMMUNOGLOBULIN DOMAIN-CONTAINING PROTEIN 10-LIKE 2"/>
    <property type="match status" value="1"/>
</dbReference>
<dbReference type="PANTHER" id="PTHR11640">
    <property type="entry name" value="NEPHRIN"/>
    <property type="match status" value="1"/>
</dbReference>
<dbReference type="FunFam" id="2.60.40.10:FF:000028">
    <property type="entry name" value="Neuronal cell adhesion molecule"/>
    <property type="match status" value="1"/>
</dbReference>
<dbReference type="InterPro" id="IPR036116">
    <property type="entry name" value="FN3_sf"/>
</dbReference>
<keyword evidence="5 11" id="KW-1133">Transmembrane helix</keyword>
<feature type="transmembrane region" description="Helical" evidence="11">
    <location>
        <begin position="2520"/>
        <end position="2541"/>
    </location>
</feature>
<feature type="domain" description="Fibronectin type-III" evidence="13">
    <location>
        <begin position="2409"/>
        <end position="2502"/>
    </location>
</feature>
<feature type="domain" description="Ig-like" evidence="12">
    <location>
        <begin position="480"/>
        <end position="551"/>
    </location>
</feature>
<feature type="region of interest" description="Disordered" evidence="10">
    <location>
        <begin position="2082"/>
        <end position="2102"/>
    </location>
</feature>
<dbReference type="InterPro" id="IPR036179">
    <property type="entry name" value="Ig-like_dom_sf"/>
</dbReference>
<evidence type="ECO:0000256" key="5">
    <source>
        <dbReference type="ARBA" id="ARBA00022989"/>
    </source>
</evidence>
<feature type="domain" description="Ig-like" evidence="12">
    <location>
        <begin position="562"/>
        <end position="633"/>
    </location>
</feature>
<dbReference type="SMART" id="SM00409">
    <property type="entry name" value="IG"/>
    <property type="match status" value="24"/>
</dbReference>
<evidence type="ECO:0000256" key="7">
    <source>
        <dbReference type="ARBA" id="ARBA00023157"/>
    </source>
</evidence>
<dbReference type="EMBL" id="CALNXJ010000013">
    <property type="protein sequence ID" value="CAH3112899.1"/>
    <property type="molecule type" value="Genomic_DNA"/>
</dbReference>
<evidence type="ECO:0000313" key="14">
    <source>
        <dbReference type="EMBL" id="CAH3112899.1"/>
    </source>
</evidence>
<keyword evidence="8" id="KW-0325">Glycoprotein</keyword>
<feature type="domain" description="Ig-like" evidence="12">
    <location>
        <begin position="1478"/>
        <end position="1554"/>
    </location>
</feature>
<feature type="domain" description="Ig-like" evidence="12">
    <location>
        <begin position="1903"/>
        <end position="1989"/>
    </location>
</feature>
<keyword evidence="3" id="KW-0677">Repeat</keyword>
<name>A0AAU9WFD2_9CNID</name>
<feature type="domain" description="Ig-like" evidence="12">
    <location>
        <begin position="1641"/>
        <end position="1712"/>
    </location>
</feature>
<keyword evidence="4" id="KW-0130">Cell adhesion</keyword>
<feature type="domain" description="Ig-like" evidence="12">
    <location>
        <begin position="1396"/>
        <end position="1473"/>
    </location>
</feature>
<keyword evidence="9" id="KW-0393">Immunoglobulin domain</keyword>
<keyword evidence="7" id="KW-1015">Disulfide bond</keyword>
<feature type="domain" description="Fibronectin type-III" evidence="13">
    <location>
        <begin position="2306"/>
        <end position="2408"/>
    </location>
</feature>
<dbReference type="Pfam" id="PF07679">
    <property type="entry name" value="I-set"/>
    <property type="match status" value="2"/>
</dbReference>
<dbReference type="InterPro" id="IPR013783">
    <property type="entry name" value="Ig-like_fold"/>
</dbReference>
<dbReference type="FunFam" id="2.60.40.10:FF:000107">
    <property type="entry name" value="Myosin, light chain kinase a"/>
    <property type="match status" value="1"/>
</dbReference>
<dbReference type="GO" id="GO:0098609">
    <property type="term" value="P:cell-cell adhesion"/>
    <property type="evidence" value="ECO:0007669"/>
    <property type="project" value="TreeGrafter"/>
</dbReference>
<dbReference type="Proteomes" id="UP001159428">
    <property type="component" value="Unassembled WGS sequence"/>
</dbReference>
<feature type="domain" description="Fibronectin type-III" evidence="13">
    <location>
        <begin position="2098"/>
        <end position="2195"/>
    </location>
</feature>
<feature type="domain" description="Ig-like" evidence="12">
    <location>
        <begin position="141"/>
        <end position="218"/>
    </location>
</feature>
<feature type="domain" description="Ig-like" evidence="12">
    <location>
        <begin position="1232"/>
        <end position="1305"/>
    </location>
</feature>
<keyword evidence="2 11" id="KW-0812">Transmembrane</keyword>
<evidence type="ECO:0000256" key="1">
    <source>
        <dbReference type="ARBA" id="ARBA00004479"/>
    </source>
</evidence>
<evidence type="ECO:0000256" key="4">
    <source>
        <dbReference type="ARBA" id="ARBA00022889"/>
    </source>
</evidence>
<sequence length="2632" mass="286452">MKDGKSVAEGHTLSFETSRNDSGKYWCLATNGLGETINTTVILDVQCKFGRETKEKFPPSFTSRPSNQTVIEGTNVSFLCTATGNPAPTVTWMKDGSSVAEGHTLSIETSRNDSGKYWCLAENGLGEAINTTVYLNVQFSPSIIIKPTNKTVAEGDMVAFHCAATGNPTPKMVWINNGKTVGEGDTLSFETNRTQTGKYWCSAENGLASAVNASANLDVQFPPNFTSRPSNQSVIEGTTIIFNCSATGNPHPDMSWLKDGKTVAEGDTLSLETSRNDSGIYWCLAKNGVGEVINATAYLDVQFSPSIITKPTNKTAIEGDMVSFRCKATGNPTPMISWIKDGKTVAEGDTLSFKTNKTQSGEYWCSAANGMKATVNASANLDVQCKYNISISFVSVPPSFTSRPTNQTVIEGTNTTFHCAATGNPTPKMSWLKDGETVAEGDTLSLQTNRSDSGKYWCFADNGLGDAIETTAHLDVQFEPSLITTPDDQTVIEGTKATFHCNASGNPSPKITWSKDGKILTEGETLSFEANRNQSGDYWCSAENGLSVTVNASAHLDVQFEPRLITTPDDQTVIEGTKATFHCNASGNPSPKITWSKDGKTLTEGETLSFEANRNQSGEYWCSVENGLSVTVNASAHFDVQFLPSFTSKPSDLTVREDSEAIFLCTATGNPTPTITWMKDGKTVGLGDELRFTAKRMTEGETLSFEANRNQSGEYWCSAENGLSVTVNASAHLDVQFPPSFTTTPSDLTVQEDNEARFHCSAIGNPPPTITWMKDGKTVAQGDELSFTAKRNQSGEYRCSADNGLGVNITASASLDVQFAPSLISTPADQTVIEGTKTSFFCNASGNPSPKITWSKDGEILTEGETLSFEANRNQSGEYWCSAENGLRVVVNASAHLEVQYALSFTSIPGDQTIEEGDEATFKCSASGNPAPEITWIKDRKTVGLGETLRLTSVDRNQSGEYVCSVDNVLGFNIVTSAKLDVQFSPSVVEAPTNKTIFEGETATFHCKATGNPAPEITWMKNGKTVGSGETLSFETSRNQSGKYLCSADNGVDKSASASAYLNVHYPLSLTTTPGDQTVREGETAEFHCSATGNPPPKVIWMKDGKVVGQGDKLSFESSKNRSGKYWCMARNELGLTINASALLDVQFSPVIDTEPVSKTVTEGTMVKFFCNATGNPLPEITWIRNGETVAQGETISFETNRDQSGEYWCLVENGMSPNASASANLDVQFPPEFTRKPADQTVTEGNKVTFHCAANGDPAPEIKWVNGETTLALGGTLTFEASRNHSGTYLCVAENGLDEEVKTSAYLDVLFPPTVTTKPINKTVTEGTKATFYCNATGNPIPKITWMRDGVAIAQGDTLSFETNRNQSGEYWCLAENGLSPNATASANLDVQFPPEFTTKPADKTVTEGNSVRFHCAANGNPSPNIKWVKGENTVGFGDSLTFEASRNHSGPYMCLADNGLDMEIKATANLDVLYGPSLTTRPTDQTVVEGATVTFNCYSIGNPVPDIVWIKDGKTVAVGNILSFETSRNQSGKYWCSAKNDLKTVNASVNLDVQFPPSFTSKPVDQTVKEGDETTLHCTATGNPTPNITWIKDGMAVAFGETFKFSANRTKSGTYWCSVENGLNVAVNTSASLDVQFPPSCVVTPKSHSVIEGHDASFLCSATGNPTPDLTWYKDGMVVASGDTLTFTANRNQSGQYWCSAENIFNETVRAIGNLEVHFKPEKTRLTMTPDVSDRVKFGSSVKFTCTAESRPTVEVYNFYRDQLLLGSNISGIYEVQLQRSGRYSCVPVNRAGNGTQSSINIAVDVQKPYFPELVPPVYLFKDSQARLPCKPAGEPQPTVKWFKDGVAISYGQNANYRLQANGTLIIDKVENGNAGKYTCMAENFLGKANVTARGILLERTKIFMGPPQTQTVSQGTNVELKCNATADPSLELRYIWKKDGIEVISSKPENVLRISNISVDEAGIYTCVAFTPEPKRSEDSVSAIVSIIGVPPPPENLQITDCYDRAPILSWTPVASNNAPITQYLIYQESNHNPNVFKLKHNVADPNVTSFQLRLPGWTNLRFRVRAVNDFGAGRPSLSTAKGACETPSVAPETSPDNLRGVAGNANELVIYWDPMPKDKWNAQGFYYVIQYRRVNGRISEWRDEKIADPGVNMFDLSNPGYYQLWEFTIRAGNNEGSGPASSVKKAHSGQNAPVVKPESSEVGTVSDDSVTLSWEPVTVKRGSVDGYRIYYWGEPLSVISRRKRRAVPSTAEKFEVIGGSNTQATITGLKPFSAYSAAVKAFNSGGEGPESPIINFETSESEPGPPSDVFIDAFGEVLRIRWTPPQEPNGIISGYRVGWAEYDGSSPESVVLSMEEVEVTLRTILLKNKKSETSYVVEVQAKTSKGWGRGLRRNTTTVKKSAPAKPLKPTVKQIPGKNAFNVTYNFAVGGGWTLEFQVLYRKEEGETYQETAWVDHSERRWTVIDDLKPDKYEFKTVARNKVGMSAESDLTFADLENAETKVVAEVKSPSTYNSDWFITVVIIGAIVVLLIVIVVVVKQCRKRRSENLHESDKEKEANQENPKPIDFKPREDWRTRLERVDEADSESHDSLDEYGGGGAYFSEDGSFVGEFDAKKSDTPHEEVQDPAV</sequence>
<evidence type="ECO:0000256" key="8">
    <source>
        <dbReference type="ARBA" id="ARBA00023180"/>
    </source>
</evidence>
<dbReference type="Pfam" id="PF13882">
    <property type="entry name" value="Bravo_FIGEY"/>
    <property type="match status" value="1"/>
</dbReference>
<dbReference type="InterPro" id="IPR003599">
    <property type="entry name" value="Ig_sub"/>
</dbReference>
<dbReference type="SMART" id="SM00060">
    <property type="entry name" value="FN3"/>
    <property type="match status" value="5"/>
</dbReference>
<dbReference type="FunFam" id="2.60.40.10:FF:000032">
    <property type="entry name" value="palladin isoform X1"/>
    <property type="match status" value="4"/>
</dbReference>
<feature type="domain" description="Ig-like" evidence="12">
    <location>
        <begin position="1723"/>
        <end position="1805"/>
    </location>
</feature>
<dbReference type="Pfam" id="PF13927">
    <property type="entry name" value="Ig_3"/>
    <property type="match status" value="20"/>
</dbReference>
<evidence type="ECO:0000256" key="10">
    <source>
        <dbReference type="SAM" id="MobiDB-lite"/>
    </source>
</evidence>
<feature type="domain" description="Ig-like" evidence="12">
    <location>
        <begin position="398"/>
        <end position="475"/>
    </location>
</feature>
<dbReference type="InterPro" id="IPR003598">
    <property type="entry name" value="Ig_sub2"/>
</dbReference>
<dbReference type="Gene3D" id="2.60.40.10">
    <property type="entry name" value="Immunoglobulins"/>
    <property type="match status" value="28"/>
</dbReference>
<organism evidence="14 15">
    <name type="scientific">Pocillopora meandrina</name>
    <dbReference type="NCBI Taxonomy" id="46732"/>
    <lineage>
        <taxon>Eukaryota</taxon>
        <taxon>Metazoa</taxon>
        <taxon>Cnidaria</taxon>
        <taxon>Anthozoa</taxon>
        <taxon>Hexacorallia</taxon>
        <taxon>Scleractinia</taxon>
        <taxon>Astrocoeniina</taxon>
        <taxon>Pocilloporidae</taxon>
        <taxon>Pocillopora</taxon>
    </lineage>
</organism>
<feature type="domain" description="Ig-like" evidence="12">
    <location>
        <begin position="223"/>
        <end position="300"/>
    </location>
</feature>
<evidence type="ECO:0000256" key="6">
    <source>
        <dbReference type="ARBA" id="ARBA00023136"/>
    </source>
</evidence>
<feature type="domain" description="Ig-like" evidence="12">
    <location>
        <begin position="1811"/>
        <end position="1894"/>
    </location>
</feature>
<feature type="domain" description="Fibronectin type-III" evidence="13">
    <location>
        <begin position="1996"/>
        <end position="2093"/>
    </location>
</feature>
<dbReference type="Pfam" id="PF13895">
    <property type="entry name" value="Ig_2"/>
    <property type="match status" value="1"/>
</dbReference>
<feature type="region of interest" description="Disordered" evidence="10">
    <location>
        <begin position="2550"/>
        <end position="2609"/>
    </location>
</feature>
<dbReference type="GO" id="GO:0005886">
    <property type="term" value="C:plasma membrane"/>
    <property type="evidence" value="ECO:0007669"/>
    <property type="project" value="TreeGrafter"/>
</dbReference>
<dbReference type="CDD" id="cd00063">
    <property type="entry name" value="FN3"/>
    <property type="match status" value="5"/>
</dbReference>
<comment type="subcellular location">
    <subcellularLocation>
        <location evidence="1">Membrane</location>
        <topology evidence="1">Single-pass type I membrane protein</topology>
    </subcellularLocation>
</comment>
<dbReference type="InterPro" id="IPR013098">
    <property type="entry name" value="Ig_I-set"/>
</dbReference>
<feature type="domain" description="Ig-like" evidence="12">
    <location>
        <begin position="986"/>
        <end position="1059"/>
    </location>
</feature>
<comment type="caution">
    <text evidence="14">The sequence shown here is derived from an EMBL/GenBank/DDBJ whole genome shotgun (WGS) entry which is preliminary data.</text>
</comment>
<evidence type="ECO:0000313" key="15">
    <source>
        <dbReference type="Proteomes" id="UP001159428"/>
    </source>
</evidence>
<accession>A0AAU9WFD2</accession>
<evidence type="ECO:0000256" key="9">
    <source>
        <dbReference type="ARBA" id="ARBA00023319"/>
    </source>
</evidence>
<evidence type="ECO:0000256" key="3">
    <source>
        <dbReference type="ARBA" id="ARBA00022737"/>
    </source>
</evidence>
<feature type="domain" description="Ig-like" evidence="12">
    <location>
        <begin position="905"/>
        <end position="981"/>
    </location>
</feature>
<dbReference type="InterPro" id="IPR026966">
    <property type="entry name" value="Neurofascin/L1/NrCAM_C"/>
</dbReference>
<feature type="domain" description="Ig-like" evidence="12">
    <location>
        <begin position="305"/>
        <end position="382"/>
    </location>
</feature>
<feature type="domain" description="Fibronectin type-III" evidence="13">
    <location>
        <begin position="2200"/>
        <end position="2305"/>
    </location>
</feature>
<dbReference type="InterPro" id="IPR051275">
    <property type="entry name" value="Cell_adhesion_signaling"/>
</dbReference>
<dbReference type="InterPro" id="IPR003961">
    <property type="entry name" value="FN3_dom"/>
</dbReference>